<keyword evidence="2" id="KW-1185">Reference proteome</keyword>
<accession>A0A7W9FYG5</accession>
<evidence type="ECO:0000313" key="1">
    <source>
        <dbReference type="EMBL" id="MBB5773853.1"/>
    </source>
</evidence>
<name>A0A7W9FYG5_9ACTN</name>
<sequence length="35" mass="3631">MLIRSGALDDSLTAARAADSSTIGDALIERGQQRA</sequence>
<gene>
    <name evidence="1" type="ORF">HD596_000609</name>
</gene>
<organism evidence="1 2">
    <name type="scientific">Nonomuraea jabiensis</name>
    <dbReference type="NCBI Taxonomy" id="882448"/>
    <lineage>
        <taxon>Bacteria</taxon>
        <taxon>Bacillati</taxon>
        <taxon>Actinomycetota</taxon>
        <taxon>Actinomycetes</taxon>
        <taxon>Streptosporangiales</taxon>
        <taxon>Streptosporangiaceae</taxon>
        <taxon>Nonomuraea</taxon>
    </lineage>
</organism>
<dbReference type="EMBL" id="JACHMB010000001">
    <property type="protein sequence ID" value="MBB5773853.1"/>
    <property type="molecule type" value="Genomic_DNA"/>
</dbReference>
<proteinExistence type="predicted"/>
<dbReference type="AlphaFoldDB" id="A0A7W9FYG5"/>
<evidence type="ECO:0000313" key="2">
    <source>
        <dbReference type="Proteomes" id="UP000579153"/>
    </source>
</evidence>
<reference evidence="1 2" key="1">
    <citation type="submission" date="2020-08" db="EMBL/GenBank/DDBJ databases">
        <title>Sequencing the genomes of 1000 actinobacteria strains.</title>
        <authorList>
            <person name="Klenk H.-P."/>
        </authorList>
    </citation>
    <scope>NUCLEOTIDE SEQUENCE [LARGE SCALE GENOMIC DNA]</scope>
    <source>
        <strain evidence="1 2">DSM 45507</strain>
    </source>
</reference>
<comment type="caution">
    <text evidence="1">The sequence shown here is derived from an EMBL/GenBank/DDBJ whole genome shotgun (WGS) entry which is preliminary data.</text>
</comment>
<dbReference type="Proteomes" id="UP000579153">
    <property type="component" value="Unassembled WGS sequence"/>
</dbReference>
<protein>
    <submittedName>
        <fullName evidence="1">Uncharacterized protein</fullName>
    </submittedName>
</protein>